<evidence type="ECO:0000259" key="1">
    <source>
        <dbReference type="Pfam" id="PF03435"/>
    </source>
</evidence>
<dbReference type="InterPro" id="IPR036291">
    <property type="entry name" value="NAD(P)-bd_dom_sf"/>
</dbReference>
<dbReference type="PANTHER" id="PTHR43796">
    <property type="entry name" value="CARBOXYNORSPERMIDINE SYNTHASE"/>
    <property type="match status" value="1"/>
</dbReference>
<dbReference type="Proteomes" id="UP000178572">
    <property type="component" value="Unassembled WGS sequence"/>
</dbReference>
<feature type="domain" description="Saccharopine dehydrogenase NADP binding" evidence="1">
    <location>
        <begin position="4"/>
        <end position="137"/>
    </location>
</feature>
<dbReference type="SUPFAM" id="SSF51735">
    <property type="entry name" value="NAD(P)-binding Rossmann-fold domains"/>
    <property type="match status" value="1"/>
</dbReference>
<comment type="caution">
    <text evidence="3">The sequence shown here is derived from an EMBL/GenBank/DDBJ whole genome shotgun (WGS) entry which is preliminary data.</text>
</comment>
<proteinExistence type="predicted"/>
<accession>A0A1F6E090</accession>
<dbReference type="EMBL" id="MFLN01000029">
    <property type="protein sequence ID" value="OGG67081.1"/>
    <property type="molecule type" value="Genomic_DNA"/>
</dbReference>
<dbReference type="InterPro" id="IPR032095">
    <property type="entry name" value="Sacchrp_dh-like_C"/>
</dbReference>
<reference evidence="3 4" key="1">
    <citation type="journal article" date="2016" name="Nat. Commun.">
        <title>Thousands of microbial genomes shed light on interconnected biogeochemical processes in an aquifer system.</title>
        <authorList>
            <person name="Anantharaman K."/>
            <person name="Brown C.T."/>
            <person name="Hug L.A."/>
            <person name="Sharon I."/>
            <person name="Castelle C.J."/>
            <person name="Probst A.J."/>
            <person name="Thomas B.C."/>
            <person name="Singh A."/>
            <person name="Wilkins M.J."/>
            <person name="Karaoz U."/>
            <person name="Brodie E.L."/>
            <person name="Williams K.H."/>
            <person name="Hubbard S.S."/>
            <person name="Banfield J.F."/>
        </authorList>
    </citation>
    <scope>NUCLEOTIDE SEQUENCE [LARGE SCALE GENOMIC DNA]</scope>
</reference>
<protein>
    <submittedName>
        <fullName evidence="3">Saccharopine dehydrogenase</fullName>
    </submittedName>
</protein>
<dbReference type="STRING" id="1798500.A3C21_02370"/>
<dbReference type="AlphaFoldDB" id="A0A1F6E090"/>
<dbReference type="InterPro" id="IPR005097">
    <property type="entry name" value="Sacchrp_dh_NADP-bd"/>
</dbReference>
<sequence>MSIVLVIGAGGVGSVTAHKCAMNSDVFTKIHLASRTIGKPNAIKKDIKKRWGVNIETHPVDADKAKDVAALIRKTKPAVVINVALPYQDLAIMDACLATKVHYVDTANYEPRDEAHFEYSWQWAYQKRFKKAGIMAVLGAGFDPGVTNAYCAYLLKKYFDKVRFVDILDANAGSHDKSFATNFNPEINIREVTQEVKHFRKGKWIKTPPVMNEGSVHFAFDYPVAGKRESYLLFHEEMESLAKNLPGLERMRFWMTFGQNYLTHLRVMESIGISRIDPIDFKGQKIIPMEFLKALLPDPASLATKYTGKTVIGCIVTGTPKSEKRKVKSEKLVTKYIYNVSDHAKCFREVGSQAISYTAGVPPVIAAMMLLQGKWKGKGVFNVEELDPEPFLKTLAKNGLPFKIVNHKPLPAALGLQKRT</sequence>
<evidence type="ECO:0000313" key="3">
    <source>
        <dbReference type="EMBL" id="OGG67081.1"/>
    </source>
</evidence>
<name>A0A1F6E090_9BACT</name>
<dbReference type="Gene3D" id="3.30.360.10">
    <property type="entry name" value="Dihydrodipicolinate Reductase, domain 2"/>
    <property type="match status" value="1"/>
</dbReference>
<dbReference type="Gene3D" id="3.40.50.720">
    <property type="entry name" value="NAD(P)-binding Rossmann-like Domain"/>
    <property type="match status" value="1"/>
</dbReference>
<evidence type="ECO:0000259" key="2">
    <source>
        <dbReference type="Pfam" id="PF16653"/>
    </source>
</evidence>
<evidence type="ECO:0000313" key="4">
    <source>
        <dbReference type="Proteomes" id="UP000178572"/>
    </source>
</evidence>
<organism evidence="3 4">
    <name type="scientific">Candidatus Kaiserbacteria bacterium RIFCSPHIGHO2_02_FULL_59_21</name>
    <dbReference type="NCBI Taxonomy" id="1798500"/>
    <lineage>
        <taxon>Bacteria</taxon>
        <taxon>Candidatus Kaiseribacteriota</taxon>
    </lineage>
</organism>
<dbReference type="Pfam" id="PF16653">
    <property type="entry name" value="Sacchrp_dh_C"/>
    <property type="match status" value="1"/>
</dbReference>
<dbReference type="PANTHER" id="PTHR43796:SF2">
    <property type="entry name" value="CARBOXYNORSPERMIDINE SYNTHASE"/>
    <property type="match status" value="1"/>
</dbReference>
<dbReference type="Pfam" id="PF03435">
    <property type="entry name" value="Sacchrp_dh_NADP"/>
    <property type="match status" value="1"/>
</dbReference>
<gene>
    <name evidence="3" type="ORF">A3C21_02370</name>
</gene>
<feature type="domain" description="Saccharopine dehydrogenase-like C-terminal" evidence="2">
    <location>
        <begin position="141"/>
        <end position="400"/>
    </location>
</feature>